<feature type="compositionally biased region" description="Low complexity" evidence="2">
    <location>
        <begin position="36"/>
        <end position="45"/>
    </location>
</feature>
<keyword evidence="6" id="KW-1185">Reference proteome</keyword>
<sequence length="1929" mass="211907">MKLLKRWLAFFVVVVLVISVAFNSRGPLRASHIGEENTTTNNTGELDGQTAEDTQQAEGDTGENTEQGEPAPDASTAEQPEVQEETPAEPEAPHQDEMELSQVMTGENGEAVCKVTANIPEGTFEANTADVTMEVTYAAADTTEQIKTLMSKAVAEGNVLGNYFLYNVIFKVNGEQVEPGKEIKITFEQNNFQIKDTKKATTFYYNEANSVAGNAEAEIVKITQKSDKIEELQNAGESIDNIDDYDLSEISLKEDGLADKIMMEGRRSTIYGCYVEDQKPQEEAVDQNKENKEEEKTNKPESLKYEDDEVAITVTAEKEGIIPAGSTLQVVPIKKDEKDTKDQYKEVEEKLQEKAEKEEYDIAGFLAYDISFVDADGNKVEPNGEVKVVMDYKEAVLPEEVDEEKAKDADVTVLHLEEDKKGEVKDVVDMVADSKTETAVETTNSAEVKKAEFVTDSFSVYTITWTASSSAKKMTLHYIDTDGNEISADMTTNPSKTQISSETQLKTYKQDIEGYTFLKTRLGNSQGKDGDSDIDYTNYYIRYRSGWQYSENANFNKYDDFSSNNIYMIYYKSSNDGSSGGGGSTSTLDAPDHSKYIKYNEKDEDYTLTLDVTGGLGKTTPIDILLIVDRSGSMADEVSSSYGKTIYRYNYVNDAISELKSALGNADADINLAAVTFGKNSSVWNNGKWQSVKNFNFQLSYNDCDGGTNWQAGIQEGADLLKSRQNSNPGNKSYVIFLTDGSPTYRYKTGTTTVEGTGSSDKQGYNYKYALNAWNSSPVLTSTNGAYVVNASGSTTNDSAKNCVNFSTAINGKVLHGTNADTMKAEFKKIADEITKAVYTNVVITDKLSQWVDFADEPNVKVQKTDKNGNTSNLPTSSYTYTLDKNKKTVTLNVLKNAELADGVTYSISFDVVPSEAAKDDYFANGKYPDRGDLNTDAVGNATSSEKPGFYSNDSASVSYKVSTEDQVKNAEYKKPVVQVSSLKCDFNFKKVNTSDNPVNGAKFLLVSDKDSSKKYEATSDLSGTVTFKNLTEGTYTLTETEPASGYAKENAEWKVKVEKSGKDKVVATLYTLGGELVEDGKIVNYTVHEEAVKHLTNDKTVKVVDENNRVFQIDLTASTSGREEGTAAQGASIVLVLDASSSMGSNGMTKLKSAATSFVQSAKDASSISEIAVVWYQGDEGDYGTTSQSDFYQLNTNDNISKLTGFINNKSHYGGTPMGDALEVTNSILDTQAKYDNKYVLFFTDGMPGYSSSNSSFNCMVANHAVKEAKNVKEKATLYTVGYNLGSSYFYWNEGDPSGSEYGHENHRSWTYAKNFLSDYIATPPKDGRTYSYTTDNTDGLNDIFKDIAGSIGELFKVKAEKIVDVIDARFKLTDESKAALSKNKDVTIKENEDGTTTITWTGDSAIIGNKDSEDPTSNGWSASFKIQAKDDFIGGNMVPTNGASSGIYVDETTTKTFPQPSVNVKLLKLDMDNKETTIYKGDIINPAAFAKELADTLSIVELDNRTTTNTGKPSFPELTESQKKELQEKQTITLGADKSIEYIYPNTEDSVGYFVYTYKLSDNPGGNMNEHAVDKDGKRVEAYELEVQFIPYTTAERKVMSELNGINPPAANGGTELNPKTNKLVTDGEYVVNVIVGEIRITKILDKLSNKDQSFVFKINKDGSDYKTVTITIPAGETSASYKGEELKKLPRGEYEVIESVSNGYSVKAFVIDDITNCESSTNSESESVAFKLGNNKDGEDVIAQKDYENGVLGQVTYTNEEVYNNWDIQKVSASDNNLVLPDAEFELASDAKTYYGKSDSNGVIKWYTDENYTTALEGKMATGIYTLTETKAPVGYAVSTEKWTLEITKNGDLKSIKSGDKVIEGNMVQDDTTVYFKFENTPVYDLPSAGGAGIFWYTVGGTLLMCLAGLLTLYKNKRKRGVGLSK</sequence>
<dbReference type="Pfam" id="PF17802">
    <property type="entry name" value="SpaA"/>
    <property type="match status" value="2"/>
</dbReference>
<reference evidence="5 6" key="1">
    <citation type="submission" date="2018-05" db="EMBL/GenBank/DDBJ databases">
        <title>The Hungate 1000. A catalogue of reference genomes from the rumen microbiome.</title>
        <authorList>
            <person name="Kelly W."/>
        </authorList>
    </citation>
    <scope>NUCLEOTIDE SEQUENCE [LARGE SCALE GENOMIC DNA]</scope>
    <source>
        <strain evidence="5 6">NLAE-zl-C242</strain>
    </source>
</reference>
<gene>
    <name evidence="5" type="ORF">A8806_11640</name>
</gene>
<dbReference type="SMART" id="SM00327">
    <property type="entry name" value="VWA"/>
    <property type="match status" value="2"/>
</dbReference>
<feature type="domain" description="VWFA" evidence="4">
    <location>
        <begin position="623"/>
        <end position="744"/>
    </location>
</feature>
<dbReference type="Proteomes" id="UP000245845">
    <property type="component" value="Unassembled WGS sequence"/>
</dbReference>
<dbReference type="Pfam" id="PF00092">
    <property type="entry name" value="VWA"/>
    <property type="match status" value="1"/>
</dbReference>
<feature type="coiled-coil region" evidence="1">
    <location>
        <begin position="334"/>
        <end position="361"/>
    </location>
</feature>
<dbReference type="InterPro" id="IPR041033">
    <property type="entry name" value="SpaA_PFL_dom_1"/>
</dbReference>
<dbReference type="Pfam" id="PF13519">
    <property type="entry name" value="VWA_2"/>
    <property type="match status" value="1"/>
</dbReference>
<evidence type="ECO:0000256" key="2">
    <source>
        <dbReference type="SAM" id="MobiDB-lite"/>
    </source>
</evidence>
<dbReference type="CDD" id="cd00198">
    <property type="entry name" value="vWFA"/>
    <property type="match status" value="2"/>
</dbReference>
<organism evidence="5 6">
    <name type="scientific">Faecalicatena orotica</name>
    <dbReference type="NCBI Taxonomy" id="1544"/>
    <lineage>
        <taxon>Bacteria</taxon>
        <taxon>Bacillati</taxon>
        <taxon>Bacillota</taxon>
        <taxon>Clostridia</taxon>
        <taxon>Lachnospirales</taxon>
        <taxon>Lachnospiraceae</taxon>
        <taxon>Faecalicatena</taxon>
    </lineage>
</organism>
<keyword evidence="3" id="KW-1133">Transmembrane helix</keyword>
<accession>A0A2Y9BK65</accession>
<feature type="compositionally biased region" description="Polar residues" evidence="2">
    <location>
        <begin position="51"/>
        <end position="67"/>
    </location>
</feature>
<dbReference type="InterPro" id="IPR051266">
    <property type="entry name" value="CLCR"/>
</dbReference>
<dbReference type="SUPFAM" id="SSF49478">
    <property type="entry name" value="Cna protein B-type domain"/>
    <property type="match status" value="1"/>
</dbReference>
<name>A0A2Y9BK65_9FIRM</name>
<dbReference type="Pfam" id="PF24558">
    <property type="entry name" value="DUF7604"/>
    <property type="match status" value="1"/>
</dbReference>
<feature type="domain" description="VWFA" evidence="4">
    <location>
        <begin position="1133"/>
        <end position="1349"/>
    </location>
</feature>
<dbReference type="Gene3D" id="2.60.40.10">
    <property type="entry name" value="Immunoglobulins"/>
    <property type="match status" value="2"/>
</dbReference>
<dbReference type="RefSeq" id="WP_109733256.1">
    <property type="nucleotide sequence ID" value="NZ_BAAACK010000022.1"/>
</dbReference>
<feature type="transmembrane region" description="Helical" evidence="3">
    <location>
        <begin position="1897"/>
        <end position="1917"/>
    </location>
</feature>
<dbReference type="InterPro" id="IPR002035">
    <property type="entry name" value="VWF_A"/>
</dbReference>
<keyword evidence="1" id="KW-0175">Coiled coil</keyword>
<keyword evidence="3" id="KW-0812">Transmembrane</keyword>
<dbReference type="Gene3D" id="3.40.50.410">
    <property type="entry name" value="von Willebrand factor, type A domain"/>
    <property type="match status" value="2"/>
</dbReference>
<dbReference type="EMBL" id="QGDL01000016">
    <property type="protein sequence ID" value="PWJ22865.1"/>
    <property type="molecule type" value="Genomic_DNA"/>
</dbReference>
<protein>
    <submittedName>
        <fullName evidence="5">LPXTG-motif cell wall-anchored protein</fullName>
    </submittedName>
</protein>
<evidence type="ECO:0000256" key="3">
    <source>
        <dbReference type="SAM" id="Phobius"/>
    </source>
</evidence>
<proteinExistence type="predicted"/>
<dbReference type="OrthoDB" id="9816455at2"/>
<dbReference type="InterPro" id="IPR055384">
    <property type="entry name" value="DUF7604"/>
</dbReference>
<dbReference type="PROSITE" id="PS50234">
    <property type="entry name" value="VWFA"/>
    <property type="match status" value="2"/>
</dbReference>
<dbReference type="NCBIfam" id="TIGR01167">
    <property type="entry name" value="LPXTG_anchor"/>
    <property type="match status" value="1"/>
</dbReference>
<dbReference type="PANTHER" id="PTHR10579:SF166">
    <property type="entry name" value="VWFA DOMAIN-CONTAINING PROTEIN"/>
    <property type="match status" value="1"/>
</dbReference>
<dbReference type="InterPro" id="IPR013783">
    <property type="entry name" value="Ig-like_fold"/>
</dbReference>
<dbReference type="PANTHER" id="PTHR10579">
    <property type="entry name" value="CALCIUM-ACTIVATED CHLORIDE CHANNEL REGULATOR"/>
    <property type="match status" value="1"/>
</dbReference>
<feature type="region of interest" description="Disordered" evidence="2">
    <location>
        <begin position="278"/>
        <end position="302"/>
    </location>
</feature>
<evidence type="ECO:0000313" key="5">
    <source>
        <dbReference type="EMBL" id="PWJ22865.1"/>
    </source>
</evidence>
<dbReference type="SUPFAM" id="SSF53300">
    <property type="entry name" value="vWA-like"/>
    <property type="match status" value="2"/>
</dbReference>
<evidence type="ECO:0000313" key="6">
    <source>
        <dbReference type="Proteomes" id="UP000245845"/>
    </source>
</evidence>
<feature type="region of interest" description="Disordered" evidence="2">
    <location>
        <begin position="30"/>
        <end position="96"/>
    </location>
</feature>
<dbReference type="InterPro" id="IPR036465">
    <property type="entry name" value="vWFA_dom_sf"/>
</dbReference>
<comment type="caution">
    <text evidence="5">The sequence shown here is derived from an EMBL/GenBank/DDBJ whole genome shotgun (WGS) entry which is preliminary data.</text>
</comment>
<evidence type="ECO:0000256" key="1">
    <source>
        <dbReference type="SAM" id="Coils"/>
    </source>
</evidence>
<keyword evidence="3" id="KW-0472">Membrane</keyword>
<evidence type="ECO:0000259" key="4">
    <source>
        <dbReference type="PROSITE" id="PS50234"/>
    </source>
</evidence>